<reference evidence="2 3" key="1">
    <citation type="journal article" date="2013" name="Genome Announc.">
        <title>Draft genome sequence of an Actinobacterium, Brachybacterium muris strain UCD-AY4.</title>
        <authorList>
            <person name="Lo J.R."/>
            <person name="Lang J.M."/>
            <person name="Darling A.E."/>
            <person name="Eisen J.A."/>
            <person name="Coil D.A."/>
        </authorList>
    </citation>
    <scope>NUCLEOTIDE SEQUENCE [LARGE SCALE GENOMIC DNA]</scope>
    <source>
        <strain evidence="2 3">UCD-AY4</strain>
    </source>
</reference>
<organism evidence="2 3">
    <name type="scientific">Brachybacterium muris UCD-AY4</name>
    <dbReference type="NCBI Taxonomy" id="1249481"/>
    <lineage>
        <taxon>Bacteria</taxon>
        <taxon>Bacillati</taxon>
        <taxon>Actinomycetota</taxon>
        <taxon>Actinomycetes</taxon>
        <taxon>Micrococcales</taxon>
        <taxon>Dermabacteraceae</taxon>
        <taxon>Brachybacterium</taxon>
    </lineage>
</organism>
<evidence type="ECO:0000313" key="3">
    <source>
        <dbReference type="Proteomes" id="UP000019754"/>
    </source>
</evidence>
<feature type="transmembrane region" description="Helical" evidence="1">
    <location>
        <begin position="56"/>
        <end position="77"/>
    </location>
</feature>
<dbReference type="OrthoDB" id="62003at2"/>
<keyword evidence="1" id="KW-0472">Membrane</keyword>
<evidence type="ECO:0000256" key="1">
    <source>
        <dbReference type="SAM" id="Phobius"/>
    </source>
</evidence>
<keyword evidence="1" id="KW-0812">Transmembrane</keyword>
<feature type="transmembrane region" description="Helical" evidence="1">
    <location>
        <begin position="20"/>
        <end position="44"/>
    </location>
</feature>
<dbReference type="Pfam" id="PF06182">
    <property type="entry name" value="ABC2_membrane_6"/>
    <property type="match status" value="1"/>
</dbReference>
<protein>
    <submittedName>
        <fullName evidence="2">ABC transporter permease</fullName>
    </submittedName>
</protein>
<dbReference type="AlphaFoldDB" id="A0A022KWS2"/>
<feature type="transmembrane region" description="Helical" evidence="1">
    <location>
        <begin position="178"/>
        <end position="197"/>
    </location>
</feature>
<dbReference type="EMBL" id="AORC01000003">
    <property type="protein sequence ID" value="EYT50639.1"/>
    <property type="molecule type" value="Genomic_DNA"/>
</dbReference>
<evidence type="ECO:0000313" key="2">
    <source>
        <dbReference type="EMBL" id="EYT50639.1"/>
    </source>
</evidence>
<proteinExistence type="predicted"/>
<keyword evidence="1" id="KW-1133">Transmembrane helix</keyword>
<name>A0A022KWS2_9MICO</name>
<dbReference type="PANTHER" id="PTHR36832:SF2">
    <property type="entry name" value="INTEGRAL MEMBRANE PROTEIN"/>
    <property type="match status" value="1"/>
</dbReference>
<dbReference type="PANTHER" id="PTHR36832">
    <property type="entry name" value="SLR1174 PROTEIN-RELATED"/>
    <property type="match status" value="1"/>
</dbReference>
<feature type="transmembrane region" description="Helical" evidence="1">
    <location>
        <begin position="141"/>
        <end position="171"/>
    </location>
</feature>
<feature type="transmembrane region" description="Helical" evidence="1">
    <location>
        <begin position="114"/>
        <end position="135"/>
    </location>
</feature>
<dbReference type="InterPro" id="IPR010390">
    <property type="entry name" value="ABC-2_transporter-like"/>
</dbReference>
<dbReference type="HOGENOM" id="CLU_084465_0_1_11"/>
<dbReference type="Proteomes" id="UP000019754">
    <property type="component" value="Unassembled WGS sequence"/>
</dbReference>
<gene>
    <name evidence="2" type="ORF">D641_0102110</name>
</gene>
<dbReference type="STRING" id="1249481.D641_0102110"/>
<sequence>MLAYRRIAAASFRQYSTYRVATAAGVFTNTIFGFIRASIMLAAIGSAGGELNGYDALQAATYVWLGQALLAPIEVFGTRELAQRIRQGDVAIDLLRPVDLLGQFYAAKLGRSGFLLLARGIPPMLIGALVTGIALPSEPFSYLLGASAVLLAITVAFLADMMVNLAAFWLIETRGLTTVYMAVMNLLSGFLIPIVWFPDWLLTIARATPFPSMIQTPIDTLSGRIPPLEALPLIGIQLGWVVVLAGAATLMLRAGVRSVEVQGG</sequence>
<feature type="transmembrane region" description="Helical" evidence="1">
    <location>
        <begin position="230"/>
        <end position="252"/>
    </location>
</feature>
<keyword evidence="3" id="KW-1185">Reference proteome</keyword>
<accession>A0A022KWS2</accession>
<dbReference type="RefSeq" id="WP_017822144.1">
    <property type="nucleotide sequence ID" value="NZ_AORC01000003.1"/>
</dbReference>
<comment type="caution">
    <text evidence="2">The sequence shown here is derived from an EMBL/GenBank/DDBJ whole genome shotgun (WGS) entry which is preliminary data.</text>
</comment>